<feature type="compositionally biased region" description="Basic and acidic residues" evidence="1">
    <location>
        <begin position="24"/>
        <end position="34"/>
    </location>
</feature>
<organism evidence="2 3">
    <name type="scientific">Eschrichtius robustus</name>
    <name type="common">California gray whale</name>
    <name type="synonym">Eschrichtius gibbosus</name>
    <dbReference type="NCBI Taxonomy" id="9764"/>
    <lineage>
        <taxon>Eukaryota</taxon>
        <taxon>Metazoa</taxon>
        <taxon>Chordata</taxon>
        <taxon>Craniata</taxon>
        <taxon>Vertebrata</taxon>
        <taxon>Euteleostomi</taxon>
        <taxon>Mammalia</taxon>
        <taxon>Eutheria</taxon>
        <taxon>Laurasiatheria</taxon>
        <taxon>Artiodactyla</taxon>
        <taxon>Whippomorpha</taxon>
        <taxon>Cetacea</taxon>
        <taxon>Mysticeti</taxon>
        <taxon>Eschrichtiidae</taxon>
        <taxon>Eschrichtius</taxon>
    </lineage>
</organism>
<comment type="caution">
    <text evidence="2">The sequence shown here is derived from an EMBL/GenBank/DDBJ whole genome shotgun (WGS) entry which is preliminary data.</text>
</comment>
<accession>A0AB34GTW0</accession>
<sequence>MPRGIGLGGAARFYSRPRTRLRGRSSEAESRRATEPVLPGCAAGELGPRRCAAVRRRRCRERARPGAGEARTMSGGEVVCSGWLRKSPPEKKLKRYAGDPGWTLTPGPPLGRAPFFLRIPDIGP</sequence>
<keyword evidence="3" id="KW-1185">Reference proteome</keyword>
<evidence type="ECO:0000256" key="1">
    <source>
        <dbReference type="SAM" id="MobiDB-lite"/>
    </source>
</evidence>
<dbReference type="Proteomes" id="UP001159641">
    <property type="component" value="Unassembled WGS sequence"/>
</dbReference>
<evidence type="ECO:0000313" key="3">
    <source>
        <dbReference type="Proteomes" id="UP001159641"/>
    </source>
</evidence>
<feature type="region of interest" description="Disordered" evidence="1">
    <location>
        <begin position="1"/>
        <end position="40"/>
    </location>
</feature>
<feature type="region of interest" description="Disordered" evidence="1">
    <location>
        <begin position="91"/>
        <end position="110"/>
    </location>
</feature>
<dbReference type="EMBL" id="JAIQCJ010002112">
    <property type="protein sequence ID" value="KAJ8782407.1"/>
    <property type="molecule type" value="Genomic_DNA"/>
</dbReference>
<evidence type="ECO:0000313" key="2">
    <source>
        <dbReference type="EMBL" id="KAJ8782407.1"/>
    </source>
</evidence>
<dbReference type="AlphaFoldDB" id="A0AB34GTW0"/>
<name>A0AB34GTW0_ESCRO</name>
<gene>
    <name evidence="2" type="ORF">J1605_010115</name>
</gene>
<proteinExistence type="predicted"/>
<protein>
    <submittedName>
        <fullName evidence="2">Uncharacterized protein</fullName>
    </submittedName>
</protein>
<reference evidence="2 3" key="1">
    <citation type="submission" date="2022-11" db="EMBL/GenBank/DDBJ databases">
        <title>Whole genome sequence of Eschrichtius robustus ER-17-0199.</title>
        <authorList>
            <person name="Bruniche-Olsen A."/>
            <person name="Black A.N."/>
            <person name="Fields C.J."/>
            <person name="Walden K."/>
            <person name="Dewoody J.A."/>
        </authorList>
    </citation>
    <scope>NUCLEOTIDE SEQUENCE [LARGE SCALE GENOMIC DNA]</scope>
    <source>
        <strain evidence="2">ER-17-0199</strain>
        <tissue evidence="2">Blubber</tissue>
    </source>
</reference>